<keyword evidence="3" id="KW-1185">Reference proteome</keyword>
<reference evidence="2 3" key="1">
    <citation type="submission" date="2018-11" db="EMBL/GenBank/DDBJ databases">
        <title>Phylogenetic determinants of toxin gene distribution in genomes of Brevibacillus laterosporus.</title>
        <authorList>
            <person name="Glare T.R."/>
            <person name="Durrant A."/>
            <person name="Berry C."/>
            <person name="Palma L."/>
            <person name="Ormskirk M."/>
            <person name="Cox M.O."/>
        </authorList>
    </citation>
    <scope>NUCLEOTIDE SEQUENCE [LARGE SCALE GENOMIC DNA]</scope>
    <source>
        <strain evidence="2 3">1821L</strain>
    </source>
</reference>
<dbReference type="Gene3D" id="3.30.300.210">
    <property type="entry name" value="Nutrient germinant receptor protein C, domain 3"/>
    <property type="match status" value="1"/>
</dbReference>
<accession>A0A518VD23</accession>
<dbReference type="Pfam" id="PF05504">
    <property type="entry name" value="Spore_GerAC"/>
    <property type="match status" value="1"/>
</dbReference>
<dbReference type="InterPro" id="IPR038501">
    <property type="entry name" value="Spore_GerAC_C_sf"/>
</dbReference>
<evidence type="ECO:0000259" key="1">
    <source>
        <dbReference type="Pfam" id="PF05504"/>
    </source>
</evidence>
<dbReference type="EMBL" id="CP033464">
    <property type="protein sequence ID" value="QDX94884.1"/>
    <property type="molecule type" value="Genomic_DNA"/>
</dbReference>
<gene>
    <name evidence="2" type="ORF">EEL30_22915</name>
</gene>
<evidence type="ECO:0000313" key="2">
    <source>
        <dbReference type="EMBL" id="QDX94884.1"/>
    </source>
</evidence>
<dbReference type="AlphaFoldDB" id="A0A518VD23"/>
<dbReference type="Proteomes" id="UP000319432">
    <property type="component" value="Chromosome"/>
</dbReference>
<protein>
    <recommendedName>
        <fullName evidence="1">Spore germination GerAC-like C-terminal domain-containing protein</fullName>
    </recommendedName>
</protein>
<dbReference type="InterPro" id="IPR046953">
    <property type="entry name" value="Spore_GerAC-like_C"/>
</dbReference>
<organism evidence="2 3">
    <name type="scientific">Brevibacillus laterosporus</name>
    <name type="common">Bacillus laterosporus</name>
    <dbReference type="NCBI Taxonomy" id="1465"/>
    <lineage>
        <taxon>Bacteria</taxon>
        <taxon>Bacillati</taxon>
        <taxon>Bacillota</taxon>
        <taxon>Bacilli</taxon>
        <taxon>Bacillales</taxon>
        <taxon>Paenibacillaceae</taxon>
        <taxon>Brevibacillus</taxon>
    </lineage>
</organism>
<evidence type="ECO:0000313" key="3">
    <source>
        <dbReference type="Proteomes" id="UP000319432"/>
    </source>
</evidence>
<name>A0A518VD23_BRELA</name>
<feature type="domain" description="Spore germination GerAC-like C-terminal" evidence="1">
    <location>
        <begin position="72"/>
        <end position="128"/>
    </location>
</feature>
<dbReference type="OrthoDB" id="2592518at2"/>
<proteinExistence type="predicted"/>
<sequence length="153" mass="18033">MIAWIIFVFYTFIKSRREACKPLLYQEFTSNIIQKITQKRRQVLLQNVNDKTLSSLPYYSWQTQEIDAHRAGEKLIARTQKLNTDSIGFGEHYRSMVRNSNWTREKWRQLYPKAEFTIIALNTLSRTGIIDYQEALKNATAFISHGVFLCFAE</sequence>